<feature type="transmembrane region" description="Helical" evidence="1">
    <location>
        <begin position="12"/>
        <end position="30"/>
    </location>
</feature>
<evidence type="ECO:0000256" key="1">
    <source>
        <dbReference type="SAM" id="Phobius"/>
    </source>
</evidence>
<sequence length="64" mass="6893">QGSTGALQRMLQNVAISIGSAIGATCLNIWSNDLLLATRIGWGITLILVIISLKEVFKFSHHNS</sequence>
<accession>W1XHY4</accession>
<gene>
    <name evidence="2" type="ORF">Q604_UNBC15592G0001</name>
</gene>
<name>W1XHY4_9ZZZZ</name>
<dbReference type="EMBL" id="AZMM01015592">
    <property type="protein sequence ID" value="ETJ29882.1"/>
    <property type="molecule type" value="Genomic_DNA"/>
</dbReference>
<evidence type="ECO:0000313" key="2">
    <source>
        <dbReference type="EMBL" id="ETJ29882.1"/>
    </source>
</evidence>
<dbReference type="AlphaFoldDB" id="W1XHY4"/>
<keyword evidence="1" id="KW-1133">Transmembrane helix</keyword>
<organism evidence="2">
    <name type="scientific">human gut metagenome</name>
    <dbReference type="NCBI Taxonomy" id="408170"/>
    <lineage>
        <taxon>unclassified sequences</taxon>
        <taxon>metagenomes</taxon>
        <taxon>organismal metagenomes</taxon>
    </lineage>
</organism>
<comment type="caution">
    <text evidence="2">The sequence shown here is derived from an EMBL/GenBank/DDBJ whole genome shotgun (WGS) entry which is preliminary data.</text>
</comment>
<reference evidence="2" key="1">
    <citation type="submission" date="2013-12" db="EMBL/GenBank/DDBJ databases">
        <title>A Varibaculum cambriense genome reconstructed from a premature infant gut community with otherwise low bacterial novelty that shifts toward anaerobic metabolism during the third week of life.</title>
        <authorList>
            <person name="Brown C.T."/>
            <person name="Sharon I."/>
            <person name="Thomas B.C."/>
            <person name="Castelle C.J."/>
            <person name="Morowitz M.J."/>
            <person name="Banfield J.F."/>
        </authorList>
    </citation>
    <scope>NUCLEOTIDE SEQUENCE</scope>
</reference>
<feature type="non-terminal residue" evidence="2">
    <location>
        <position position="1"/>
    </location>
</feature>
<keyword evidence="1" id="KW-0812">Transmembrane</keyword>
<proteinExistence type="predicted"/>
<feature type="transmembrane region" description="Helical" evidence="1">
    <location>
        <begin position="36"/>
        <end position="57"/>
    </location>
</feature>
<keyword evidence="1" id="KW-0472">Membrane</keyword>
<protein>
    <submittedName>
        <fullName evidence="2">Transporter, major facilitator family protein</fullName>
    </submittedName>
</protein>